<name>A0A6J7WTK6_9CAUD</name>
<dbReference type="EMBL" id="LR798281">
    <property type="protein sequence ID" value="CAB5220032.1"/>
    <property type="molecule type" value="Genomic_DNA"/>
</dbReference>
<gene>
    <name evidence="2" type="ORF">UFOVP232_30</name>
</gene>
<feature type="region of interest" description="Disordered" evidence="1">
    <location>
        <begin position="46"/>
        <end position="65"/>
    </location>
</feature>
<reference evidence="2" key="1">
    <citation type="submission" date="2020-05" db="EMBL/GenBank/DDBJ databases">
        <authorList>
            <person name="Chiriac C."/>
            <person name="Salcher M."/>
            <person name="Ghai R."/>
            <person name="Kavagutti S V."/>
        </authorList>
    </citation>
    <scope>NUCLEOTIDE SEQUENCE</scope>
</reference>
<evidence type="ECO:0000256" key="1">
    <source>
        <dbReference type="SAM" id="MobiDB-lite"/>
    </source>
</evidence>
<proteinExistence type="predicted"/>
<organism evidence="2">
    <name type="scientific">uncultured Caudovirales phage</name>
    <dbReference type="NCBI Taxonomy" id="2100421"/>
    <lineage>
        <taxon>Viruses</taxon>
        <taxon>Duplodnaviria</taxon>
        <taxon>Heunggongvirae</taxon>
        <taxon>Uroviricota</taxon>
        <taxon>Caudoviricetes</taxon>
        <taxon>Peduoviridae</taxon>
        <taxon>Maltschvirus</taxon>
        <taxon>Maltschvirus maltsch</taxon>
    </lineage>
</organism>
<sequence length="90" mass="10106">MKTIAVRVSDADHKLFHQLADHEYMPISVLIRRMLMQLADERGLREPNTAPAATMPTPAPTPKPIVRATMPLMDIDFDDGLNVEPPDWDA</sequence>
<accession>A0A6J7WTK6</accession>
<evidence type="ECO:0000313" key="2">
    <source>
        <dbReference type="EMBL" id="CAB5220032.1"/>
    </source>
</evidence>
<feature type="compositionally biased region" description="Low complexity" evidence="1">
    <location>
        <begin position="47"/>
        <end position="56"/>
    </location>
</feature>
<protein>
    <submittedName>
        <fullName evidence="2">Uncharacterized protein</fullName>
    </submittedName>
</protein>